<evidence type="ECO:0000313" key="2">
    <source>
        <dbReference type="Proteomes" id="UP000831701"/>
    </source>
</evidence>
<sequence>MPRLELCAALSGAQLAQVLGRELTIEIHQIILWSDSTTVLTWLKSESCRFKVFVSTGTRVAEIQELTERHVWRYVDSVRNPADDVTRGKGLKELVEPNRWSQGPSFLLQGPDSWPENPSADHLSDASELRKSVFCGATSVVSCQPTSDHQLYSSWKELLEVTVQELHGAADSDGHPTAEDYRQAERLILQRAQMDSFPREYSLLRAGKPVSSSSRLRTLSPEFDESGELICVGGRLRRAEDLESTALHPVILDPSHQATRLLIQDFDNQLHHPGPERVFAELRRHQYGCADCRRWRARPAVPKMADLPAARLRLFKPAFYSTGMDCFGPFEVKVGREKRWGIIFKCLTTRAVHLDLLTAIDTDAFLMALRCFIARRGTPAELFSDQGTNFKGGERELREASARISPALQELLAPRKIAFHFNPPAAPTLEGFWRGKSAQSRVHSMPHKLLGYVSSDASDPDPVTPNVLLMGRPDGSLPQVVYPENNLISRRRWKHSQVLADHFWTRFIRLYLPSLQARQKWQALPADIVQDCVVMIVDPQVPRALWPIGRVIKTHPSPDGHVRSADVKEHQSHVRQVLQRLLENRLYVKKEKCEFHASRVSFLGFIVERGQVQADPEKVRAVAEWPVPTSPKLLQRFLGFANFYRRSIRNYSQPDPASPFVVEVDASDDVGVGAVLSQRQDPDARLHPCAFFSRRLTPAEANYDVANRELLAMKLALKEWRHWLEGAAEPFVVWTDHKNLAYIQTAKRLNPRQARGGGHVHLSSAENILPASRIIASLTWGIEKTVRRAQEEQQPDPGGGPPHRLYVPDAVRAEVLHWCHSTKMACHPGVNRTLFLVKRLFWWPTAEKDVRDYVLACSTCARALDFVTGLPSSANNTTILAIVDRFSKAAHFITLPKLPLACETADLLTSHVVRLHGIPQDVVSDRGPQFISRVWKEFCRGLGVTTERTNQDLESALRCVVTANPSSWSSYLPWVEYSHNSLTSSATGLSHFEASLDYQPPLFPRQEEELSVPSVQHHLQHCQAVWRRAQAALEATAKRNEQTADKKRSPAP</sequence>
<dbReference type="Proteomes" id="UP000831701">
    <property type="component" value="Chromosome 2"/>
</dbReference>
<name>A0ACB8X5H7_9TELE</name>
<gene>
    <name evidence="1" type="ORF">L3Q82_003854</name>
</gene>
<organism evidence="1 2">
    <name type="scientific">Scortum barcoo</name>
    <name type="common">barcoo grunter</name>
    <dbReference type="NCBI Taxonomy" id="214431"/>
    <lineage>
        <taxon>Eukaryota</taxon>
        <taxon>Metazoa</taxon>
        <taxon>Chordata</taxon>
        <taxon>Craniata</taxon>
        <taxon>Vertebrata</taxon>
        <taxon>Euteleostomi</taxon>
        <taxon>Actinopterygii</taxon>
        <taxon>Neopterygii</taxon>
        <taxon>Teleostei</taxon>
        <taxon>Neoteleostei</taxon>
        <taxon>Acanthomorphata</taxon>
        <taxon>Eupercaria</taxon>
        <taxon>Centrarchiformes</taxon>
        <taxon>Terapontoidei</taxon>
        <taxon>Terapontidae</taxon>
        <taxon>Scortum</taxon>
    </lineage>
</organism>
<dbReference type="EMBL" id="CM041532">
    <property type="protein sequence ID" value="KAI3375530.1"/>
    <property type="molecule type" value="Genomic_DNA"/>
</dbReference>
<evidence type="ECO:0000313" key="1">
    <source>
        <dbReference type="EMBL" id="KAI3375530.1"/>
    </source>
</evidence>
<protein>
    <submittedName>
        <fullName evidence="1">Uncharacterized protein</fullName>
    </submittedName>
</protein>
<proteinExistence type="predicted"/>
<keyword evidence="2" id="KW-1185">Reference proteome</keyword>
<accession>A0ACB8X5H7</accession>
<reference evidence="1" key="1">
    <citation type="submission" date="2022-04" db="EMBL/GenBank/DDBJ databases">
        <title>Jade perch genome.</title>
        <authorList>
            <person name="Chao B."/>
        </authorList>
    </citation>
    <scope>NUCLEOTIDE SEQUENCE</scope>
    <source>
        <strain evidence="1">CB-2022</strain>
    </source>
</reference>
<comment type="caution">
    <text evidence="1">The sequence shown here is derived from an EMBL/GenBank/DDBJ whole genome shotgun (WGS) entry which is preliminary data.</text>
</comment>